<dbReference type="AlphaFoldDB" id="A0A3A4AWX3"/>
<dbReference type="Gene3D" id="3.40.50.1820">
    <property type="entry name" value="alpha/beta hydrolase"/>
    <property type="match status" value="1"/>
</dbReference>
<dbReference type="Proteomes" id="UP000265768">
    <property type="component" value="Unassembled WGS sequence"/>
</dbReference>
<accession>A0A3A4AWX3</accession>
<dbReference type="GO" id="GO:0016787">
    <property type="term" value="F:hydrolase activity"/>
    <property type="evidence" value="ECO:0007669"/>
    <property type="project" value="UniProtKB-KW"/>
</dbReference>
<sequence length="235" mass="25257">MRAVFVLVHSPAVGPLTWRPVARELRERGHEAIVPSLLDAVAAGPPYWPRVVDAVRQAVEGVNAPLVAVCHSGAGPYAPALASSLGGRLAATVFADALLPAESGSSPLATPRQLGFLRDLADDEGLLPPWTSWFDERHIAPMFPDPAQRRAVEAEQPRLPLAYFEARIPVPAAWHGHPCFYLRFSPAYAEAAEEARRRGWPVADLPGTHLHQLTAPGAVAARLLTVLPRVTPPAS</sequence>
<evidence type="ECO:0000313" key="2">
    <source>
        <dbReference type="Proteomes" id="UP000265768"/>
    </source>
</evidence>
<evidence type="ECO:0000313" key="1">
    <source>
        <dbReference type="EMBL" id="RJL30333.1"/>
    </source>
</evidence>
<proteinExistence type="predicted"/>
<dbReference type="SUPFAM" id="SSF53474">
    <property type="entry name" value="alpha/beta-Hydrolases"/>
    <property type="match status" value="1"/>
</dbReference>
<name>A0A3A4AWX3_9ACTN</name>
<dbReference type="RefSeq" id="WP_119928479.1">
    <property type="nucleotide sequence ID" value="NZ_QZEY01000009.1"/>
</dbReference>
<protein>
    <submittedName>
        <fullName evidence="1">Alpha/beta hydrolase</fullName>
    </submittedName>
</protein>
<dbReference type="InterPro" id="IPR029058">
    <property type="entry name" value="AB_hydrolase_fold"/>
</dbReference>
<dbReference type="EMBL" id="QZEY01000009">
    <property type="protein sequence ID" value="RJL30333.1"/>
    <property type="molecule type" value="Genomic_DNA"/>
</dbReference>
<dbReference type="OrthoDB" id="2972445at2"/>
<keyword evidence="1" id="KW-0378">Hydrolase</keyword>
<organism evidence="1 2">
    <name type="scientific">Bailinhaonella thermotolerans</name>
    <dbReference type="NCBI Taxonomy" id="1070861"/>
    <lineage>
        <taxon>Bacteria</taxon>
        <taxon>Bacillati</taxon>
        <taxon>Actinomycetota</taxon>
        <taxon>Actinomycetes</taxon>
        <taxon>Streptosporangiales</taxon>
        <taxon>Streptosporangiaceae</taxon>
        <taxon>Bailinhaonella</taxon>
    </lineage>
</organism>
<reference evidence="1 2" key="1">
    <citation type="submission" date="2018-09" db="EMBL/GenBank/DDBJ databases">
        <title>YIM 75507 draft genome.</title>
        <authorList>
            <person name="Tang S."/>
            <person name="Feng Y."/>
        </authorList>
    </citation>
    <scope>NUCLEOTIDE SEQUENCE [LARGE SCALE GENOMIC DNA]</scope>
    <source>
        <strain evidence="1 2">YIM 75507</strain>
    </source>
</reference>
<comment type="caution">
    <text evidence="1">The sequence shown here is derived from an EMBL/GenBank/DDBJ whole genome shotgun (WGS) entry which is preliminary data.</text>
</comment>
<keyword evidence="2" id="KW-1185">Reference proteome</keyword>
<gene>
    <name evidence="1" type="ORF">D5H75_22375</name>
</gene>